<dbReference type="InterPro" id="IPR008253">
    <property type="entry name" value="Marvel"/>
</dbReference>
<feature type="transmembrane region" description="Helical" evidence="6">
    <location>
        <begin position="74"/>
        <end position="93"/>
    </location>
</feature>
<comment type="subcellular location">
    <subcellularLocation>
        <location evidence="1">Membrane</location>
        <topology evidence="1">Multi-pass membrane protein</topology>
    </subcellularLocation>
</comment>
<sequence>MIFSTTIARPLQLILRALQWTSAVIVISLTSYFIKEGPKGQHLIFQEVVAVLSVVFFLPAFISPFLPTALSKFVLLIDVIFSYLWLTAFIFAAQDYNEHSCYFNAPPGIPCGRKKANESFIFLAFIFTFFGIFLEVAGLWAYRRGNTPAGPLRESKEPGVRPPRDAPIEPTAPAGTV</sequence>
<comment type="caution">
    <text evidence="8">The sequence shown here is derived from an EMBL/GenBank/DDBJ whole genome shotgun (WGS) entry which is preliminary data.</text>
</comment>
<accession>A0A9W9HPP6</accession>
<dbReference type="EMBL" id="JAPQKN010000007">
    <property type="protein sequence ID" value="KAJ5152622.1"/>
    <property type="molecule type" value="Genomic_DNA"/>
</dbReference>
<dbReference type="PANTHER" id="PTHR39608:SF2">
    <property type="entry name" value="MARVEL DOMAIN-CONTAINING PROTEIN"/>
    <property type="match status" value="1"/>
</dbReference>
<keyword evidence="4 6" id="KW-0472">Membrane</keyword>
<gene>
    <name evidence="8" type="ORF">N7482_009100</name>
</gene>
<evidence type="ECO:0000256" key="3">
    <source>
        <dbReference type="ARBA" id="ARBA00022989"/>
    </source>
</evidence>
<keyword evidence="9" id="KW-1185">Reference proteome</keyword>
<evidence type="ECO:0000256" key="6">
    <source>
        <dbReference type="SAM" id="Phobius"/>
    </source>
</evidence>
<dbReference type="Proteomes" id="UP001149163">
    <property type="component" value="Unassembled WGS sequence"/>
</dbReference>
<protein>
    <recommendedName>
        <fullName evidence="7">MARVEL domain-containing protein</fullName>
    </recommendedName>
</protein>
<keyword evidence="3 6" id="KW-1133">Transmembrane helix</keyword>
<dbReference type="Pfam" id="PF01284">
    <property type="entry name" value="MARVEL"/>
    <property type="match status" value="1"/>
</dbReference>
<evidence type="ECO:0000313" key="8">
    <source>
        <dbReference type="EMBL" id="KAJ5152622.1"/>
    </source>
</evidence>
<evidence type="ECO:0000256" key="4">
    <source>
        <dbReference type="ARBA" id="ARBA00023136"/>
    </source>
</evidence>
<feature type="domain" description="MARVEL" evidence="7">
    <location>
        <begin position="11"/>
        <end position="134"/>
    </location>
</feature>
<evidence type="ECO:0000313" key="9">
    <source>
        <dbReference type="Proteomes" id="UP001149163"/>
    </source>
</evidence>
<dbReference type="OrthoDB" id="20872at2759"/>
<evidence type="ECO:0000256" key="1">
    <source>
        <dbReference type="ARBA" id="ARBA00004141"/>
    </source>
</evidence>
<feature type="compositionally biased region" description="Basic and acidic residues" evidence="5">
    <location>
        <begin position="153"/>
        <end position="167"/>
    </location>
</feature>
<dbReference type="PANTHER" id="PTHR39608">
    <property type="entry name" value="INTEGRAL MEMBRANE PROTEIN (AFU_ORTHOLOGUE AFUA_5G08640)"/>
    <property type="match status" value="1"/>
</dbReference>
<dbReference type="GeneID" id="81430400"/>
<evidence type="ECO:0000256" key="2">
    <source>
        <dbReference type="ARBA" id="ARBA00022692"/>
    </source>
</evidence>
<proteinExistence type="predicted"/>
<keyword evidence="2 6" id="KW-0812">Transmembrane</keyword>
<evidence type="ECO:0000259" key="7">
    <source>
        <dbReference type="Pfam" id="PF01284"/>
    </source>
</evidence>
<evidence type="ECO:0000256" key="5">
    <source>
        <dbReference type="SAM" id="MobiDB-lite"/>
    </source>
</evidence>
<feature type="transmembrane region" description="Helical" evidence="6">
    <location>
        <begin position="43"/>
        <end position="62"/>
    </location>
</feature>
<dbReference type="RefSeq" id="XP_056538930.1">
    <property type="nucleotide sequence ID" value="XM_056691224.1"/>
</dbReference>
<organism evidence="8 9">
    <name type="scientific">Penicillium canariense</name>
    <dbReference type="NCBI Taxonomy" id="189055"/>
    <lineage>
        <taxon>Eukaryota</taxon>
        <taxon>Fungi</taxon>
        <taxon>Dikarya</taxon>
        <taxon>Ascomycota</taxon>
        <taxon>Pezizomycotina</taxon>
        <taxon>Eurotiomycetes</taxon>
        <taxon>Eurotiomycetidae</taxon>
        <taxon>Eurotiales</taxon>
        <taxon>Aspergillaceae</taxon>
        <taxon>Penicillium</taxon>
    </lineage>
</organism>
<dbReference type="GO" id="GO:0016020">
    <property type="term" value="C:membrane"/>
    <property type="evidence" value="ECO:0007669"/>
    <property type="project" value="UniProtKB-SubCell"/>
</dbReference>
<reference evidence="8" key="2">
    <citation type="journal article" date="2023" name="IMA Fungus">
        <title>Comparative genomic study of the Penicillium genus elucidates a diverse pangenome and 15 lateral gene transfer events.</title>
        <authorList>
            <person name="Petersen C."/>
            <person name="Sorensen T."/>
            <person name="Nielsen M.R."/>
            <person name="Sondergaard T.E."/>
            <person name="Sorensen J.L."/>
            <person name="Fitzpatrick D.A."/>
            <person name="Frisvad J.C."/>
            <person name="Nielsen K.L."/>
        </authorList>
    </citation>
    <scope>NUCLEOTIDE SEQUENCE</scope>
    <source>
        <strain evidence="8">IBT 26290</strain>
    </source>
</reference>
<dbReference type="AlphaFoldDB" id="A0A9W9HPP6"/>
<feature type="transmembrane region" description="Helical" evidence="6">
    <location>
        <begin position="120"/>
        <end position="142"/>
    </location>
</feature>
<name>A0A9W9HPP6_9EURO</name>
<reference evidence="8" key="1">
    <citation type="submission" date="2022-11" db="EMBL/GenBank/DDBJ databases">
        <authorList>
            <person name="Petersen C."/>
        </authorList>
    </citation>
    <scope>NUCLEOTIDE SEQUENCE</scope>
    <source>
        <strain evidence="8">IBT 26290</strain>
    </source>
</reference>
<feature type="transmembrane region" description="Helical" evidence="6">
    <location>
        <begin position="13"/>
        <end position="34"/>
    </location>
</feature>
<feature type="region of interest" description="Disordered" evidence="5">
    <location>
        <begin position="151"/>
        <end position="177"/>
    </location>
</feature>